<dbReference type="RefSeq" id="XP_065328514.1">
    <property type="nucleotide sequence ID" value="XM_065472442.1"/>
</dbReference>
<organism evidence="1 2">
    <name type="scientific">Vairimorpha necatrix</name>
    <dbReference type="NCBI Taxonomy" id="6039"/>
    <lineage>
        <taxon>Eukaryota</taxon>
        <taxon>Fungi</taxon>
        <taxon>Fungi incertae sedis</taxon>
        <taxon>Microsporidia</taxon>
        <taxon>Nosematidae</taxon>
        <taxon>Vairimorpha</taxon>
    </lineage>
</organism>
<dbReference type="GeneID" id="90540171"/>
<accession>A0AAX4J8R5</accession>
<dbReference type="AlphaFoldDB" id="A0AAX4J8R5"/>
<dbReference type="EMBL" id="CP142726">
    <property type="protein sequence ID" value="WUR02369.1"/>
    <property type="molecule type" value="Genomic_DNA"/>
</dbReference>
<sequence length="233" mass="26857">MFILVFIYGRIIFCTNLAKYSHILIENINYDCLNPDYSLDQVKVGYLNLKFDLNKNTGIYYKLSNKAIIINNFESSCLIEGYDKKENELLSSDTMPRDERSFVCEFSRNKDVSLTFSFEYEMPCVIRSFNSTEVKIYSLENDNKAMSRKNTLSIAFSVSPNTKICLSKVNGLYVLTTEDPNIILKCLSDFKDNIRQDACRLVMTRKIEFPIDSDVVIGFGAINFDNILLETFN</sequence>
<keyword evidence="2" id="KW-1185">Reference proteome</keyword>
<protein>
    <submittedName>
        <fullName evidence="1">SP-containing protein</fullName>
    </submittedName>
</protein>
<proteinExistence type="predicted"/>
<evidence type="ECO:0000313" key="1">
    <source>
        <dbReference type="EMBL" id="WUR02369.1"/>
    </source>
</evidence>
<dbReference type="Proteomes" id="UP001334084">
    <property type="component" value="Chromosome 1"/>
</dbReference>
<reference evidence="1" key="1">
    <citation type="journal article" date="2024" name="BMC Genomics">
        <title>Functional annotation of a divergent genome using sequence and structure-based similarity.</title>
        <authorList>
            <person name="Svedberg D."/>
            <person name="Winiger R.R."/>
            <person name="Berg A."/>
            <person name="Sharma H."/>
            <person name="Tellgren-Roth C."/>
            <person name="Debrunner-Vossbrinck B.A."/>
            <person name="Vossbrinck C.R."/>
            <person name="Barandun J."/>
        </authorList>
    </citation>
    <scope>NUCLEOTIDE SEQUENCE</scope>
    <source>
        <strain evidence="1">Illinois isolate</strain>
    </source>
</reference>
<dbReference type="KEGG" id="vnx:VNE69_01307"/>
<gene>
    <name evidence="1" type="ORF">VNE69_01307</name>
</gene>
<evidence type="ECO:0000313" key="2">
    <source>
        <dbReference type="Proteomes" id="UP001334084"/>
    </source>
</evidence>
<name>A0AAX4J8R5_9MICR</name>